<evidence type="ECO:0000313" key="2">
    <source>
        <dbReference type="Proteomes" id="UP000006898"/>
    </source>
</evidence>
<dbReference type="Proteomes" id="UP000006898">
    <property type="component" value="Chromosome"/>
</dbReference>
<dbReference type="KEGG" id="mox:DAMO_3048"/>
<accession>D5MMJ9</accession>
<sequence>MMIFSFIDGWLRRPWRVPTFDLCYMAAERFDGFREMKLYPHIAAGSLMATEAGGRVTDLRGRPYVLSNPQIVASNSLLHNEILSVLALER</sequence>
<dbReference type="EMBL" id="FP565575">
    <property type="protein sequence ID" value="CBE70121.1"/>
    <property type="molecule type" value="Genomic_DNA"/>
</dbReference>
<proteinExistence type="predicted"/>
<organism evidence="1 2">
    <name type="scientific">Methylomirabilis oxygeniifera</name>
    <dbReference type="NCBI Taxonomy" id="671143"/>
    <lineage>
        <taxon>Bacteria</taxon>
        <taxon>Candidatus Methylomirabilota</taxon>
        <taxon>Candidatus Methylomirabilia</taxon>
        <taxon>Candidatus Methylomirabilales</taxon>
        <taxon>Candidatus Methylomirabilaceae</taxon>
        <taxon>Candidatus Methylomirabilis</taxon>
    </lineage>
</organism>
<evidence type="ECO:0000313" key="1">
    <source>
        <dbReference type="EMBL" id="CBE70121.1"/>
    </source>
</evidence>
<dbReference type="AlphaFoldDB" id="D5MMJ9"/>
<dbReference type="Pfam" id="PF00459">
    <property type="entry name" value="Inositol_P"/>
    <property type="match status" value="1"/>
</dbReference>
<dbReference type="HOGENOM" id="CLU_2435390_0_0_0"/>
<name>D5MMJ9_METO1</name>
<gene>
    <name evidence="1" type="ORF">DAMO_3048</name>
</gene>
<protein>
    <recommendedName>
        <fullName evidence="3">Inositol-phosphate phosphatase</fullName>
    </recommendedName>
</protein>
<dbReference type="eggNOG" id="COG0483">
    <property type="taxonomic scope" value="Bacteria"/>
</dbReference>
<evidence type="ECO:0008006" key="3">
    <source>
        <dbReference type="Google" id="ProtNLM"/>
    </source>
</evidence>
<dbReference type="Gene3D" id="3.40.190.80">
    <property type="match status" value="1"/>
</dbReference>
<dbReference type="SUPFAM" id="SSF56655">
    <property type="entry name" value="Carbohydrate phosphatase"/>
    <property type="match status" value="1"/>
</dbReference>
<dbReference type="STRING" id="671143.DAMO_3048"/>
<reference evidence="1 2" key="1">
    <citation type="journal article" date="2010" name="Nature">
        <title>Nitrite-driven anaerobic methane oxidation by oxygenic bacteria.</title>
        <authorList>
            <person name="Ettwig K.F."/>
            <person name="Butler M.K."/>
            <person name="Le Paslier D."/>
            <person name="Pelletier E."/>
            <person name="Mangenot S."/>
            <person name="Kuypers M.M.M."/>
            <person name="Schreiber F."/>
            <person name="Dutilh B.E."/>
            <person name="Zedelius J."/>
            <person name="de Beer D."/>
            <person name="Gloerich J."/>
            <person name="Wessels H.J.C.T."/>
            <person name="van Allen T."/>
            <person name="Luesken F."/>
            <person name="Wu M."/>
            <person name="van de Pas-Schoonen K.T."/>
            <person name="Op den Camp H.J.M."/>
            <person name="Janssen-Megens E.M."/>
            <person name="Francoijs K-J."/>
            <person name="Stunnenberg H."/>
            <person name="Weissenbach J."/>
            <person name="Jetten M.S.M."/>
            <person name="Strous M."/>
        </authorList>
    </citation>
    <scope>NUCLEOTIDE SEQUENCE [LARGE SCALE GENOMIC DNA]</scope>
</reference>
<dbReference type="InterPro" id="IPR000760">
    <property type="entry name" value="Inositol_monophosphatase-like"/>
</dbReference>